<reference evidence="14 15" key="1">
    <citation type="submission" date="2024-06" db="EMBL/GenBank/DDBJ databases">
        <title>A chromosome level genome sequence of Diviner's sage (Salvia divinorum).</title>
        <authorList>
            <person name="Ford S.A."/>
            <person name="Ro D.-K."/>
            <person name="Ness R.W."/>
            <person name="Phillips M.A."/>
        </authorList>
    </citation>
    <scope>NUCLEOTIDE SEQUENCE [LARGE SCALE GENOMIC DNA]</scope>
    <source>
        <strain evidence="14">SAF-2024a</strain>
        <tissue evidence="14">Leaf</tissue>
    </source>
</reference>
<protein>
    <submittedName>
        <fullName evidence="14">Non-specific serine/threonine protein kinase</fullName>
        <ecNumber evidence="14">2.7.11.1</ecNumber>
    </submittedName>
</protein>
<keyword evidence="6 12" id="KW-0732">Signal</keyword>
<dbReference type="InterPro" id="IPR013210">
    <property type="entry name" value="LRR_N_plant-typ"/>
</dbReference>
<keyword evidence="5" id="KW-0812">Transmembrane</keyword>
<evidence type="ECO:0000256" key="2">
    <source>
        <dbReference type="ARBA" id="ARBA00004479"/>
    </source>
</evidence>
<gene>
    <name evidence="14" type="ORF">AAHA92_20839</name>
</gene>
<dbReference type="SUPFAM" id="SSF52058">
    <property type="entry name" value="L domain-like"/>
    <property type="match status" value="1"/>
</dbReference>
<evidence type="ECO:0000259" key="13">
    <source>
        <dbReference type="Pfam" id="PF08263"/>
    </source>
</evidence>
<evidence type="ECO:0000313" key="15">
    <source>
        <dbReference type="Proteomes" id="UP001567538"/>
    </source>
</evidence>
<accession>A0ABD1GLV6</accession>
<name>A0ABD1GLV6_SALDI</name>
<organism evidence="14 15">
    <name type="scientific">Salvia divinorum</name>
    <name type="common">Maria pastora</name>
    <name type="synonym">Diviner's sage</name>
    <dbReference type="NCBI Taxonomy" id="28513"/>
    <lineage>
        <taxon>Eukaryota</taxon>
        <taxon>Viridiplantae</taxon>
        <taxon>Streptophyta</taxon>
        <taxon>Embryophyta</taxon>
        <taxon>Tracheophyta</taxon>
        <taxon>Spermatophyta</taxon>
        <taxon>Magnoliopsida</taxon>
        <taxon>eudicotyledons</taxon>
        <taxon>Gunneridae</taxon>
        <taxon>Pentapetalae</taxon>
        <taxon>asterids</taxon>
        <taxon>lamiids</taxon>
        <taxon>Lamiales</taxon>
        <taxon>Lamiaceae</taxon>
        <taxon>Nepetoideae</taxon>
        <taxon>Mentheae</taxon>
        <taxon>Salviinae</taxon>
        <taxon>Salvia</taxon>
        <taxon>Salvia subgen. Calosphace</taxon>
    </lineage>
</organism>
<evidence type="ECO:0000256" key="8">
    <source>
        <dbReference type="ARBA" id="ARBA00022989"/>
    </source>
</evidence>
<dbReference type="Gene3D" id="3.80.10.10">
    <property type="entry name" value="Ribonuclease Inhibitor"/>
    <property type="match status" value="2"/>
</dbReference>
<evidence type="ECO:0000256" key="12">
    <source>
        <dbReference type="SAM" id="SignalP"/>
    </source>
</evidence>
<comment type="similarity">
    <text evidence="3">Belongs to the RLP family.</text>
</comment>
<dbReference type="InterPro" id="IPR032675">
    <property type="entry name" value="LRR_dom_sf"/>
</dbReference>
<dbReference type="FunFam" id="3.80.10.10:FF:000275">
    <property type="entry name" value="Leucine-rich repeat receptor-like protein kinase"/>
    <property type="match status" value="1"/>
</dbReference>
<dbReference type="EC" id="2.7.11.1" evidence="14"/>
<evidence type="ECO:0000256" key="11">
    <source>
        <dbReference type="ARBA" id="ARBA00023180"/>
    </source>
</evidence>
<dbReference type="GO" id="GO:0004674">
    <property type="term" value="F:protein serine/threonine kinase activity"/>
    <property type="evidence" value="ECO:0007669"/>
    <property type="project" value="UniProtKB-KW"/>
</dbReference>
<evidence type="ECO:0000313" key="14">
    <source>
        <dbReference type="EMBL" id="KAL1543926.1"/>
    </source>
</evidence>
<keyword evidence="14" id="KW-0723">Serine/threonine-protein kinase</keyword>
<proteinExistence type="inferred from homology"/>
<dbReference type="Proteomes" id="UP001567538">
    <property type="component" value="Unassembled WGS sequence"/>
</dbReference>
<evidence type="ECO:0000256" key="4">
    <source>
        <dbReference type="ARBA" id="ARBA00022614"/>
    </source>
</evidence>
<keyword evidence="11" id="KW-0325">Glycoprotein</keyword>
<feature type="signal peptide" evidence="12">
    <location>
        <begin position="1"/>
        <end position="23"/>
    </location>
</feature>
<dbReference type="AlphaFoldDB" id="A0ABD1GLV6"/>
<feature type="chain" id="PRO_5044891731" evidence="12">
    <location>
        <begin position="24"/>
        <end position="236"/>
    </location>
</feature>
<comment type="caution">
    <text evidence="14">The sequence shown here is derived from an EMBL/GenBank/DDBJ whole genome shotgun (WGS) entry which is preliminary data.</text>
</comment>
<comment type="subcellular location">
    <subcellularLocation>
        <location evidence="1">Cell membrane</location>
        <topology evidence="1">Single-pass membrane protein</topology>
    </subcellularLocation>
    <subcellularLocation>
        <location evidence="2">Membrane</location>
        <topology evidence="2">Single-pass type I membrane protein</topology>
    </subcellularLocation>
</comment>
<feature type="domain" description="Leucine-rich repeat-containing N-terminal plant-type" evidence="13">
    <location>
        <begin position="31"/>
        <end position="70"/>
    </location>
</feature>
<dbReference type="InterPro" id="IPR001611">
    <property type="entry name" value="Leu-rich_rpt"/>
</dbReference>
<evidence type="ECO:0000256" key="10">
    <source>
        <dbReference type="ARBA" id="ARBA00023170"/>
    </source>
</evidence>
<dbReference type="GO" id="GO:0005886">
    <property type="term" value="C:plasma membrane"/>
    <property type="evidence" value="ECO:0007669"/>
    <property type="project" value="UniProtKB-SubCell"/>
</dbReference>
<keyword evidence="15" id="KW-1185">Reference proteome</keyword>
<evidence type="ECO:0000256" key="7">
    <source>
        <dbReference type="ARBA" id="ARBA00022737"/>
    </source>
</evidence>
<evidence type="ECO:0000256" key="9">
    <source>
        <dbReference type="ARBA" id="ARBA00023136"/>
    </source>
</evidence>
<sequence>MESSLFHIAILVFISNSFSFTSSQSLFNLTTDQLSLIAFKNSITSNPNSTFLNNWSTKTPICGWNSVSCSQKHRRVTALNLPGLDLRGTIAPHLGNLTFLQEINLAANNFTGEIPPWIGALSELRHMNLSKNMFSGGIPASLFNISRLQSLNLIGSLSMPRRLYLWENLFQGRIPKQVGNLSSLTVLNLESNRLTGEAMVQTKTLATIGYAAPEYGSEGKVSTSADLFRQHAITIT</sequence>
<dbReference type="PANTHER" id="PTHR27000:SF785">
    <property type="entry name" value="PROTEIN KINASE DOMAIN-CONTAINING PROTEIN"/>
    <property type="match status" value="1"/>
</dbReference>
<evidence type="ECO:0000256" key="6">
    <source>
        <dbReference type="ARBA" id="ARBA00022729"/>
    </source>
</evidence>
<keyword evidence="8" id="KW-1133">Transmembrane helix</keyword>
<dbReference type="Pfam" id="PF08263">
    <property type="entry name" value="LRRNT_2"/>
    <property type="match status" value="1"/>
</dbReference>
<keyword evidence="9" id="KW-0472">Membrane</keyword>
<keyword evidence="7" id="KW-0677">Repeat</keyword>
<dbReference type="EMBL" id="JBEAFC010000008">
    <property type="protein sequence ID" value="KAL1543926.1"/>
    <property type="molecule type" value="Genomic_DNA"/>
</dbReference>
<keyword evidence="10" id="KW-0675">Receptor</keyword>
<keyword evidence="14" id="KW-0418">Kinase</keyword>
<evidence type="ECO:0000256" key="1">
    <source>
        <dbReference type="ARBA" id="ARBA00004162"/>
    </source>
</evidence>
<evidence type="ECO:0000256" key="5">
    <source>
        <dbReference type="ARBA" id="ARBA00022692"/>
    </source>
</evidence>
<evidence type="ECO:0000256" key="3">
    <source>
        <dbReference type="ARBA" id="ARBA00009592"/>
    </source>
</evidence>
<dbReference type="Pfam" id="PF00560">
    <property type="entry name" value="LRR_1"/>
    <property type="match status" value="2"/>
</dbReference>
<keyword evidence="14" id="KW-0808">Transferase</keyword>
<keyword evidence="4" id="KW-0433">Leucine-rich repeat</keyword>
<dbReference type="PANTHER" id="PTHR27000">
    <property type="entry name" value="LEUCINE-RICH REPEAT RECEPTOR-LIKE PROTEIN KINASE FAMILY PROTEIN-RELATED"/>
    <property type="match status" value="1"/>
</dbReference>